<comment type="caution">
    <text evidence="1">The sequence shown here is derived from an EMBL/GenBank/DDBJ whole genome shotgun (WGS) entry which is preliminary data.</text>
</comment>
<feature type="non-terminal residue" evidence="1">
    <location>
        <position position="20"/>
    </location>
</feature>
<sequence>MICPVGGDAEKRFGRAYNLV</sequence>
<accession>A0A822AV32</accession>
<name>A0A822AV32_9BILA</name>
<proteinExistence type="predicted"/>
<dbReference type="EMBL" id="CAJOBR010035090">
    <property type="protein sequence ID" value="CAF5009340.1"/>
    <property type="molecule type" value="Genomic_DNA"/>
</dbReference>
<evidence type="ECO:0000313" key="1">
    <source>
        <dbReference type="EMBL" id="CAF5009340.1"/>
    </source>
</evidence>
<protein>
    <submittedName>
        <fullName evidence="1">Uncharacterized protein</fullName>
    </submittedName>
</protein>
<evidence type="ECO:0000313" key="2">
    <source>
        <dbReference type="Proteomes" id="UP000663848"/>
    </source>
</evidence>
<organism evidence="1 2">
    <name type="scientific">Rotaria socialis</name>
    <dbReference type="NCBI Taxonomy" id="392032"/>
    <lineage>
        <taxon>Eukaryota</taxon>
        <taxon>Metazoa</taxon>
        <taxon>Spiralia</taxon>
        <taxon>Gnathifera</taxon>
        <taxon>Rotifera</taxon>
        <taxon>Eurotatoria</taxon>
        <taxon>Bdelloidea</taxon>
        <taxon>Philodinida</taxon>
        <taxon>Philodinidae</taxon>
        <taxon>Rotaria</taxon>
    </lineage>
</organism>
<gene>
    <name evidence="1" type="ORF">QYT958_LOCUS38927</name>
</gene>
<reference evidence="1" key="1">
    <citation type="submission" date="2021-02" db="EMBL/GenBank/DDBJ databases">
        <authorList>
            <person name="Nowell W R."/>
        </authorList>
    </citation>
    <scope>NUCLEOTIDE SEQUENCE</scope>
</reference>
<dbReference type="AlphaFoldDB" id="A0A822AV32"/>
<dbReference type="Proteomes" id="UP000663848">
    <property type="component" value="Unassembled WGS sequence"/>
</dbReference>